<reference evidence="1 2" key="1">
    <citation type="submission" date="2018-11" db="EMBL/GenBank/DDBJ databases">
        <authorList>
            <consortium name="Pathogen Informatics"/>
        </authorList>
    </citation>
    <scope>NUCLEOTIDE SEQUENCE [LARGE SCALE GENOMIC DNA]</scope>
</reference>
<name>A0A3P7LAT9_DIBLA</name>
<accession>A0A3P7LAT9</accession>
<dbReference type="AlphaFoldDB" id="A0A3P7LAT9"/>
<organism evidence="1 2">
    <name type="scientific">Dibothriocephalus latus</name>
    <name type="common">Fish tapeworm</name>
    <name type="synonym">Diphyllobothrium latum</name>
    <dbReference type="NCBI Taxonomy" id="60516"/>
    <lineage>
        <taxon>Eukaryota</taxon>
        <taxon>Metazoa</taxon>
        <taxon>Spiralia</taxon>
        <taxon>Lophotrochozoa</taxon>
        <taxon>Platyhelminthes</taxon>
        <taxon>Cestoda</taxon>
        <taxon>Eucestoda</taxon>
        <taxon>Diphyllobothriidea</taxon>
        <taxon>Diphyllobothriidae</taxon>
        <taxon>Dibothriocephalus</taxon>
    </lineage>
</organism>
<dbReference type="Proteomes" id="UP000281553">
    <property type="component" value="Unassembled WGS sequence"/>
</dbReference>
<protein>
    <submittedName>
        <fullName evidence="1">Uncharacterized protein</fullName>
    </submittedName>
</protein>
<dbReference type="EMBL" id="UYRU01049408">
    <property type="protein sequence ID" value="VDN10550.1"/>
    <property type="molecule type" value="Genomic_DNA"/>
</dbReference>
<gene>
    <name evidence="1" type="ORF">DILT_LOCUS6381</name>
</gene>
<keyword evidence="2" id="KW-1185">Reference proteome</keyword>
<sequence>MRIIVRICRSKPGYALLHLLADGQQACTTPSCERPGEKTSQPEDLPDQMLDMISSAISQGCAAEALLALSLIPSVIDHFGFSEGMRRHGIADFLAWRISAESQLVAQEQKSDTETEWTSFLPMELTDPRTAPQCLYELSRGQPYQFGDWTLLRTGPSSMVAVQEFALLWIEVLFKKLKETPEVLEPVIAAYLVTRPDDTLEARRSSLEQENDRVRREIADGLQMRIFMLEKTPGKSLLPSQGICSLLSSALPSFISGKIMREQAVNPSEKLLEVANTILRVY</sequence>
<evidence type="ECO:0000313" key="1">
    <source>
        <dbReference type="EMBL" id="VDN10550.1"/>
    </source>
</evidence>
<evidence type="ECO:0000313" key="2">
    <source>
        <dbReference type="Proteomes" id="UP000281553"/>
    </source>
</evidence>
<proteinExistence type="predicted"/>